<proteinExistence type="predicted"/>
<dbReference type="InterPro" id="IPR011741">
    <property type="entry name" value="Phg_2220_C"/>
</dbReference>
<evidence type="ECO:0000259" key="2">
    <source>
        <dbReference type="Pfam" id="PF09524"/>
    </source>
</evidence>
<reference evidence="3" key="2">
    <citation type="submission" date="2024-05" db="EMBL/GenBank/DDBJ databases">
        <authorList>
            <person name="Chen H."/>
        </authorList>
    </citation>
    <scope>NUCLEOTIDE SEQUENCE</scope>
    <source>
        <strain evidence="3">CGMCC 7049</strain>
    </source>
</reference>
<accession>A0AAU7NIX3</accession>
<dbReference type="NCBIfam" id="TIGR02220">
    <property type="entry name" value="phg_TIGR02220"/>
    <property type="match status" value="1"/>
</dbReference>
<sequence>MAQRRMFSNRITDSAKFLKMPLSSQALYFHLGLHADDDGVVEAFSVMRQTGAVEDDLRILVAKNFVNVLNDDLVAYITDWNENNRIRADRKVDSIYKDLLLEILPNIELTEPKPRADTGKATGRPMDNQWTDNGPHRLGKVRLGKVRLGKDSNIYSSSNDEPHIDSKKIKEIISYLNEKAGTKYRASGSKTQRLIKARFNDGFNDEDFKKVIDIKVAEWSGTDMAKYLRPETLFGTKFESYLNQEVKKSKTNKGGDSYGGLEF</sequence>
<dbReference type="AlphaFoldDB" id="A0AAU7NIX3"/>
<feature type="region of interest" description="Disordered" evidence="1">
    <location>
        <begin position="112"/>
        <end position="135"/>
    </location>
</feature>
<reference evidence="3" key="1">
    <citation type="submission" date="2014-02" db="EMBL/GenBank/DDBJ databases">
        <authorList>
            <person name="Zhao D."/>
            <person name="Dong X."/>
            <person name="Li Y."/>
            <person name="Lv L."/>
            <person name="Zhao D."/>
            <person name="Gao Y."/>
            <person name="Wang Y."/>
            <person name="Li Y."/>
        </authorList>
    </citation>
    <scope>NUCLEOTIDE SEQUENCE</scope>
    <source>
        <strain evidence="3">CGMCC 7049</strain>
    </source>
</reference>
<dbReference type="EMBL" id="CP157400">
    <property type="protein sequence ID" value="XBS07616.1"/>
    <property type="molecule type" value="Genomic_DNA"/>
</dbReference>
<name>A0AAU7NIX3_PEDPE</name>
<evidence type="ECO:0000256" key="1">
    <source>
        <dbReference type="SAM" id="MobiDB-lite"/>
    </source>
</evidence>
<dbReference type="Pfam" id="PF09524">
    <property type="entry name" value="Phg_2220_C"/>
    <property type="match status" value="1"/>
</dbReference>
<dbReference type="RefSeq" id="WP_029257997.1">
    <property type="nucleotide sequence ID" value="NZ_CP157400.1"/>
</dbReference>
<feature type="domain" description="Phage conserved hypothetical protein C-terminal" evidence="2">
    <location>
        <begin position="172"/>
        <end position="243"/>
    </location>
</feature>
<gene>
    <name evidence="3" type="ORF">BB06_05110</name>
</gene>
<protein>
    <submittedName>
        <fullName evidence="3">Conserved phage C-terminal domain-containing protein</fullName>
    </submittedName>
</protein>
<evidence type="ECO:0000313" key="3">
    <source>
        <dbReference type="EMBL" id="XBS07616.1"/>
    </source>
</evidence>
<organism evidence="3">
    <name type="scientific">Pediococcus pentosaceus CGMCC 7049</name>
    <dbReference type="NCBI Taxonomy" id="1460385"/>
    <lineage>
        <taxon>Bacteria</taxon>
        <taxon>Bacillati</taxon>
        <taxon>Bacillota</taxon>
        <taxon>Bacilli</taxon>
        <taxon>Lactobacillales</taxon>
        <taxon>Lactobacillaceae</taxon>
        <taxon>Pediococcus</taxon>
    </lineage>
</organism>